<comment type="catalytic activity">
    <reaction evidence="8">
        <text>H2O(in) = H2O(out)</text>
        <dbReference type="Rhea" id="RHEA:29667"/>
        <dbReference type="ChEBI" id="CHEBI:15377"/>
    </reaction>
</comment>
<dbReference type="PRINTS" id="PR00783">
    <property type="entry name" value="MINTRINSICP"/>
</dbReference>
<sequence length="332" mass="36184">MSNQNYAPRSAPSTETERSSSKHHHDRYNHDRHLSDDRHGVMTNERHYKKPERDSVSEYAGEFFGTMILCIFGIGANCQVMLSNAASSGTPAGNFTSLSLAWGAGIALGVWISENGHINPAVTLAMATWRGFSWKKVPFYILAQILGAIVGGAIVYGNYVHAISLVEGGSTVRTMKTAGLFGTFPMPFVTDVSAFFSEFLGSAMLLFGILMLLDKQNGVPGYFVPVGLFITLFGIGAALGYETGFALNPARDFGPRVVTAMVGYGNQVFTTRSHYWLWSPIIACILGAQVATFLYDLLIYRGNESWVYRTLGCHRHRHSKGESSVSSSPAAV</sequence>
<dbReference type="NCBIfam" id="TIGR00861">
    <property type="entry name" value="MIP"/>
    <property type="match status" value="1"/>
</dbReference>
<feature type="transmembrane region" description="Helical" evidence="11">
    <location>
        <begin position="222"/>
        <end position="241"/>
    </location>
</feature>
<comment type="subcellular location">
    <subcellularLocation>
        <location evidence="1">Membrane</location>
        <topology evidence="1">Multi-pass membrane protein</topology>
    </subcellularLocation>
</comment>
<dbReference type="InterPro" id="IPR050363">
    <property type="entry name" value="MIP/Aquaporin"/>
</dbReference>
<evidence type="ECO:0000256" key="9">
    <source>
        <dbReference type="RuleBase" id="RU000477"/>
    </source>
</evidence>
<keyword evidence="5" id="KW-0677">Repeat</keyword>
<dbReference type="InterPro" id="IPR000425">
    <property type="entry name" value="MIP"/>
</dbReference>
<feature type="compositionally biased region" description="Polar residues" evidence="10">
    <location>
        <begin position="1"/>
        <end position="14"/>
    </location>
</feature>
<dbReference type="PANTHER" id="PTHR43829:SF9">
    <property type="entry name" value="AQUAPORIN-9"/>
    <property type="match status" value="1"/>
</dbReference>
<comment type="caution">
    <text evidence="12">The sequence shown here is derived from an EMBL/GenBank/DDBJ whole genome shotgun (WGS) entry which is preliminary data.</text>
</comment>
<feature type="transmembrane region" description="Helical" evidence="11">
    <location>
        <begin position="59"/>
        <end position="82"/>
    </location>
</feature>
<evidence type="ECO:0000256" key="10">
    <source>
        <dbReference type="SAM" id="MobiDB-lite"/>
    </source>
</evidence>
<feature type="transmembrane region" description="Helical" evidence="11">
    <location>
        <begin position="275"/>
        <end position="299"/>
    </location>
</feature>
<evidence type="ECO:0000256" key="3">
    <source>
        <dbReference type="ARBA" id="ARBA00022448"/>
    </source>
</evidence>
<evidence type="ECO:0000256" key="2">
    <source>
        <dbReference type="ARBA" id="ARBA00006175"/>
    </source>
</evidence>
<dbReference type="GO" id="GO:0005886">
    <property type="term" value="C:plasma membrane"/>
    <property type="evidence" value="ECO:0007669"/>
    <property type="project" value="TreeGrafter"/>
</dbReference>
<dbReference type="InterPro" id="IPR022357">
    <property type="entry name" value="MIP_CS"/>
</dbReference>
<proteinExistence type="inferred from homology"/>
<evidence type="ECO:0000313" key="12">
    <source>
        <dbReference type="EMBL" id="KAF7770710.1"/>
    </source>
</evidence>
<dbReference type="Gene3D" id="1.20.1080.10">
    <property type="entry name" value="Glycerol uptake facilitator protein"/>
    <property type="match status" value="1"/>
</dbReference>
<dbReference type="InterPro" id="IPR023271">
    <property type="entry name" value="Aquaporin-like"/>
</dbReference>
<dbReference type="Pfam" id="PF00230">
    <property type="entry name" value="MIP"/>
    <property type="match status" value="1"/>
</dbReference>
<protein>
    <recommendedName>
        <fullName evidence="14">Aquaporin</fullName>
    </recommendedName>
</protein>
<dbReference type="Proteomes" id="UP000629468">
    <property type="component" value="Unassembled WGS sequence"/>
</dbReference>
<feature type="compositionally biased region" description="Basic and acidic residues" evidence="10">
    <location>
        <begin position="28"/>
        <end position="53"/>
    </location>
</feature>
<evidence type="ECO:0000256" key="8">
    <source>
        <dbReference type="ARBA" id="ARBA00034651"/>
    </source>
</evidence>
<evidence type="ECO:0000256" key="5">
    <source>
        <dbReference type="ARBA" id="ARBA00022737"/>
    </source>
</evidence>
<dbReference type="CDD" id="cd00333">
    <property type="entry name" value="MIP"/>
    <property type="match status" value="1"/>
</dbReference>
<dbReference type="SUPFAM" id="SSF81338">
    <property type="entry name" value="Aquaporin-like"/>
    <property type="match status" value="1"/>
</dbReference>
<gene>
    <name evidence="12" type="ORF">Agabi119p4_6684</name>
</gene>
<keyword evidence="3 9" id="KW-0813">Transport</keyword>
<keyword evidence="7 11" id="KW-0472">Membrane</keyword>
<evidence type="ECO:0000256" key="1">
    <source>
        <dbReference type="ARBA" id="ARBA00004141"/>
    </source>
</evidence>
<dbReference type="PROSITE" id="PS00221">
    <property type="entry name" value="MIP"/>
    <property type="match status" value="1"/>
</dbReference>
<feature type="region of interest" description="Disordered" evidence="10">
    <location>
        <begin position="1"/>
        <end position="53"/>
    </location>
</feature>
<dbReference type="GO" id="GO:0015254">
    <property type="term" value="F:glycerol channel activity"/>
    <property type="evidence" value="ECO:0007669"/>
    <property type="project" value="TreeGrafter"/>
</dbReference>
<dbReference type="PANTHER" id="PTHR43829">
    <property type="entry name" value="AQUAPORIN OR AQUAGLYCEROPORIN RELATED"/>
    <property type="match status" value="1"/>
</dbReference>
<organism evidence="12 13">
    <name type="scientific">Agaricus bisporus var. burnettii</name>
    <dbReference type="NCBI Taxonomy" id="192524"/>
    <lineage>
        <taxon>Eukaryota</taxon>
        <taxon>Fungi</taxon>
        <taxon>Dikarya</taxon>
        <taxon>Basidiomycota</taxon>
        <taxon>Agaricomycotina</taxon>
        <taxon>Agaricomycetes</taxon>
        <taxon>Agaricomycetidae</taxon>
        <taxon>Agaricales</taxon>
        <taxon>Agaricineae</taxon>
        <taxon>Agaricaceae</taxon>
        <taxon>Agaricus</taxon>
    </lineage>
</organism>
<evidence type="ECO:0008006" key="14">
    <source>
        <dbReference type="Google" id="ProtNLM"/>
    </source>
</evidence>
<name>A0A8H7F042_AGABI</name>
<evidence type="ECO:0000313" key="13">
    <source>
        <dbReference type="Proteomes" id="UP000629468"/>
    </source>
</evidence>
<feature type="transmembrane region" description="Helical" evidence="11">
    <location>
        <begin position="94"/>
        <end position="112"/>
    </location>
</feature>
<dbReference type="AlphaFoldDB" id="A0A8H7F042"/>
<keyword evidence="6 11" id="KW-1133">Transmembrane helix</keyword>
<dbReference type="GO" id="GO:0015250">
    <property type="term" value="F:water channel activity"/>
    <property type="evidence" value="ECO:0007669"/>
    <property type="project" value="TreeGrafter"/>
</dbReference>
<accession>A0A8H7F042</accession>
<feature type="transmembrane region" description="Helical" evidence="11">
    <location>
        <begin position="194"/>
        <end position="213"/>
    </location>
</feature>
<evidence type="ECO:0000256" key="6">
    <source>
        <dbReference type="ARBA" id="ARBA00022989"/>
    </source>
</evidence>
<keyword evidence="4 9" id="KW-0812">Transmembrane</keyword>
<dbReference type="EMBL" id="JABXXO010000009">
    <property type="protein sequence ID" value="KAF7770710.1"/>
    <property type="molecule type" value="Genomic_DNA"/>
</dbReference>
<evidence type="ECO:0000256" key="7">
    <source>
        <dbReference type="ARBA" id="ARBA00023136"/>
    </source>
</evidence>
<reference evidence="12 13" key="1">
    <citation type="journal article" name="Sci. Rep.">
        <title>Telomere-to-telomere assembled and centromere annotated genomes of the two main subspecies of the button mushroom Agaricus bisporus reveal especially polymorphic chromosome ends.</title>
        <authorList>
            <person name="Sonnenberg A.S.M."/>
            <person name="Sedaghat-Telgerd N."/>
            <person name="Lavrijssen B."/>
            <person name="Ohm R.A."/>
            <person name="Hendrickx P.M."/>
            <person name="Scholtmeijer K."/>
            <person name="Baars J.J.P."/>
            <person name="van Peer A."/>
        </authorList>
    </citation>
    <scope>NUCLEOTIDE SEQUENCE [LARGE SCALE GENOMIC DNA]</scope>
    <source>
        <strain evidence="12 13">H119_p4</strain>
    </source>
</reference>
<evidence type="ECO:0000256" key="11">
    <source>
        <dbReference type="SAM" id="Phobius"/>
    </source>
</evidence>
<evidence type="ECO:0000256" key="4">
    <source>
        <dbReference type="ARBA" id="ARBA00022692"/>
    </source>
</evidence>
<feature type="transmembrane region" description="Helical" evidence="11">
    <location>
        <begin position="139"/>
        <end position="159"/>
    </location>
</feature>
<comment type="similarity">
    <text evidence="2 9">Belongs to the MIP/aquaporin (TC 1.A.8) family.</text>
</comment>